<proteinExistence type="predicted"/>
<keyword evidence="3 5" id="KW-1133">Transmembrane helix</keyword>
<sequence length="182" mass="20727">MGGIDIFLGLVLIWGTIQGVRQGFFAALISFVAYFIGIYIAIEFSHLVAEKLVEVVDWEIKTIEISAFALTFVAVVILLFVTAKFFTKLADWAYLGWINRLLGGLFGLLKYTLLLSVVLLFFNKINRNNYFMSEETKEESIFYNKIEYTAELIYPSIKAWVEEFKDPGSATQNSEADTEKTE</sequence>
<gene>
    <name evidence="6" type="ORF">K5I29_11340</name>
</gene>
<comment type="subcellular location">
    <subcellularLocation>
        <location evidence="1">Membrane</location>
        <topology evidence="1">Multi-pass membrane protein</topology>
    </subcellularLocation>
</comment>
<dbReference type="PANTHER" id="PTHR37306:SF1">
    <property type="entry name" value="COLICIN V PRODUCTION PROTEIN"/>
    <property type="match status" value="1"/>
</dbReference>
<organism evidence="6 7">
    <name type="scientific">Flavobacterium agricola</name>
    <dbReference type="NCBI Taxonomy" id="2870839"/>
    <lineage>
        <taxon>Bacteria</taxon>
        <taxon>Pseudomonadati</taxon>
        <taxon>Bacteroidota</taxon>
        <taxon>Flavobacteriia</taxon>
        <taxon>Flavobacteriales</taxon>
        <taxon>Flavobacteriaceae</taxon>
        <taxon>Flavobacterium</taxon>
    </lineage>
</organism>
<keyword evidence="4 5" id="KW-0472">Membrane</keyword>
<feature type="transmembrane region" description="Helical" evidence="5">
    <location>
        <begin position="24"/>
        <end position="42"/>
    </location>
</feature>
<evidence type="ECO:0000313" key="7">
    <source>
        <dbReference type="Proteomes" id="UP001163328"/>
    </source>
</evidence>
<feature type="transmembrane region" description="Helical" evidence="5">
    <location>
        <begin position="101"/>
        <end position="122"/>
    </location>
</feature>
<protein>
    <submittedName>
        <fullName evidence="6">CvpA family protein</fullName>
    </submittedName>
</protein>
<dbReference type="EMBL" id="CP081495">
    <property type="protein sequence ID" value="UYW01064.1"/>
    <property type="molecule type" value="Genomic_DNA"/>
</dbReference>
<keyword evidence="7" id="KW-1185">Reference proteome</keyword>
<evidence type="ECO:0000256" key="5">
    <source>
        <dbReference type="SAM" id="Phobius"/>
    </source>
</evidence>
<feature type="transmembrane region" description="Helical" evidence="5">
    <location>
        <begin position="63"/>
        <end position="81"/>
    </location>
</feature>
<dbReference type="Pfam" id="PF02674">
    <property type="entry name" value="Colicin_V"/>
    <property type="match status" value="1"/>
</dbReference>
<dbReference type="InterPro" id="IPR003825">
    <property type="entry name" value="Colicin-V_CvpA"/>
</dbReference>
<evidence type="ECO:0000256" key="4">
    <source>
        <dbReference type="ARBA" id="ARBA00023136"/>
    </source>
</evidence>
<dbReference type="RefSeq" id="WP_264433449.1">
    <property type="nucleotide sequence ID" value="NZ_CP081495.1"/>
</dbReference>
<reference evidence="6" key="1">
    <citation type="submission" date="2021-08" db="EMBL/GenBank/DDBJ databases">
        <title>Flavobacterium sp. strain CC-SYL302.</title>
        <authorList>
            <person name="Lin S.-Y."/>
            <person name="Lee T.-H."/>
            <person name="Young C.-C."/>
        </authorList>
    </citation>
    <scope>NUCLEOTIDE SEQUENCE</scope>
    <source>
        <strain evidence="6">CC-SYL302</strain>
    </source>
</reference>
<evidence type="ECO:0000313" key="6">
    <source>
        <dbReference type="EMBL" id="UYW01064.1"/>
    </source>
</evidence>
<accession>A0ABY6LXU4</accession>
<evidence type="ECO:0000256" key="2">
    <source>
        <dbReference type="ARBA" id="ARBA00022692"/>
    </source>
</evidence>
<keyword evidence="2 5" id="KW-0812">Transmembrane</keyword>
<dbReference type="Proteomes" id="UP001163328">
    <property type="component" value="Chromosome"/>
</dbReference>
<evidence type="ECO:0000256" key="3">
    <source>
        <dbReference type="ARBA" id="ARBA00022989"/>
    </source>
</evidence>
<name>A0ABY6LXU4_9FLAO</name>
<evidence type="ECO:0000256" key="1">
    <source>
        <dbReference type="ARBA" id="ARBA00004141"/>
    </source>
</evidence>
<dbReference type="PANTHER" id="PTHR37306">
    <property type="entry name" value="COLICIN V PRODUCTION PROTEIN"/>
    <property type="match status" value="1"/>
</dbReference>